<dbReference type="GO" id="GO:0043005">
    <property type="term" value="C:neuron projection"/>
    <property type="evidence" value="ECO:0007669"/>
    <property type="project" value="TreeGrafter"/>
</dbReference>
<dbReference type="InterPro" id="IPR032296">
    <property type="entry name" value="CEBP_ZZ"/>
</dbReference>
<dbReference type="PANTHER" id="PTHR12566:SF7">
    <property type="entry name" value="CYTOPLASMIC POLYADENYLATION ELEMENT-BINDING PROTEIN 3"/>
    <property type="match status" value="1"/>
</dbReference>
<dbReference type="GO" id="GO:0005634">
    <property type="term" value="C:nucleus"/>
    <property type="evidence" value="ECO:0007669"/>
    <property type="project" value="TreeGrafter"/>
</dbReference>
<comment type="similarity">
    <text evidence="2">Belongs to the RRM CPEB family.</text>
</comment>
<dbReference type="AlphaFoldDB" id="A0A3Q2CHM1"/>
<accession>A0A3Q2CHM1</accession>
<evidence type="ECO:0000256" key="3">
    <source>
        <dbReference type="ARBA" id="ARBA00022490"/>
    </source>
</evidence>
<dbReference type="CDD" id="cd12724">
    <property type="entry name" value="RRM1_CPEB2_like"/>
    <property type="match status" value="1"/>
</dbReference>
<dbReference type="Gene3D" id="3.30.70.330">
    <property type="match status" value="2"/>
</dbReference>
<dbReference type="GO" id="GO:0005737">
    <property type="term" value="C:cytoplasm"/>
    <property type="evidence" value="ECO:0007669"/>
    <property type="project" value="UniProtKB-SubCell"/>
</dbReference>
<dbReference type="InterPro" id="IPR034819">
    <property type="entry name" value="CPEB"/>
</dbReference>
<dbReference type="PROSITE" id="PS50102">
    <property type="entry name" value="RRM"/>
    <property type="match status" value="2"/>
</dbReference>
<dbReference type="GO" id="GO:2000766">
    <property type="term" value="P:negative regulation of cytoplasmic translation"/>
    <property type="evidence" value="ECO:0007669"/>
    <property type="project" value="TreeGrafter"/>
</dbReference>
<evidence type="ECO:0000256" key="2">
    <source>
        <dbReference type="ARBA" id="ARBA00010347"/>
    </source>
</evidence>
<evidence type="ECO:0000256" key="1">
    <source>
        <dbReference type="ARBA" id="ARBA00004496"/>
    </source>
</evidence>
<keyword evidence="3" id="KW-0963">Cytoplasm</keyword>
<dbReference type="GeneID" id="107088675"/>
<dbReference type="InterPro" id="IPR035979">
    <property type="entry name" value="RBD_domain_sf"/>
</dbReference>
<keyword evidence="10" id="KW-1185">Reference proteome</keyword>
<dbReference type="Pfam" id="PF16366">
    <property type="entry name" value="CEBP_ZZ"/>
    <property type="match status" value="1"/>
</dbReference>
<dbReference type="GO" id="GO:0000900">
    <property type="term" value="F:mRNA regulatory element binding translation repressor activity"/>
    <property type="evidence" value="ECO:0007669"/>
    <property type="project" value="TreeGrafter"/>
</dbReference>
<proteinExistence type="inferred from homology"/>
<reference evidence="9" key="1">
    <citation type="submission" date="2025-08" db="UniProtKB">
        <authorList>
            <consortium name="Ensembl"/>
        </authorList>
    </citation>
    <scope>IDENTIFICATION</scope>
</reference>
<feature type="compositionally biased region" description="Low complexity" evidence="7">
    <location>
        <begin position="30"/>
        <end position="54"/>
    </location>
</feature>
<dbReference type="GO" id="GO:0045202">
    <property type="term" value="C:synapse"/>
    <property type="evidence" value="ECO:0007669"/>
    <property type="project" value="TreeGrafter"/>
</dbReference>
<feature type="domain" description="RRM" evidence="8">
    <location>
        <begin position="472"/>
        <end position="550"/>
    </location>
</feature>
<evidence type="ECO:0000256" key="5">
    <source>
        <dbReference type="ARBA" id="ARBA00022884"/>
    </source>
</evidence>
<evidence type="ECO:0000256" key="7">
    <source>
        <dbReference type="SAM" id="MobiDB-lite"/>
    </source>
</evidence>
<dbReference type="CDD" id="cd12726">
    <property type="entry name" value="RRM2_CPEB2_like"/>
    <property type="match status" value="1"/>
</dbReference>
<feature type="compositionally biased region" description="Basic and acidic residues" evidence="7">
    <location>
        <begin position="1"/>
        <end position="11"/>
    </location>
</feature>
<dbReference type="RefSeq" id="XP_015236533.1">
    <property type="nucleotide sequence ID" value="XM_015381047.1"/>
</dbReference>
<feature type="compositionally biased region" description="Low complexity" evidence="7">
    <location>
        <begin position="13"/>
        <end position="22"/>
    </location>
</feature>
<dbReference type="GO" id="GO:0003730">
    <property type="term" value="F:mRNA 3'-UTR binding"/>
    <property type="evidence" value="ECO:0007669"/>
    <property type="project" value="InterPro"/>
</dbReference>
<dbReference type="GeneTree" id="ENSGT00940000158949"/>
<dbReference type="CTD" id="22849"/>
<reference evidence="9" key="2">
    <citation type="submission" date="2025-09" db="UniProtKB">
        <authorList>
            <consortium name="Ensembl"/>
        </authorList>
    </citation>
    <scope>IDENTIFICATION</scope>
</reference>
<dbReference type="Proteomes" id="UP000265020">
    <property type="component" value="Unassembled WGS sequence"/>
</dbReference>
<feature type="compositionally biased region" description="Low complexity" evidence="7">
    <location>
        <begin position="168"/>
        <end position="188"/>
    </location>
</feature>
<feature type="domain" description="RRM" evidence="8">
    <location>
        <begin position="364"/>
        <end position="451"/>
    </location>
</feature>
<protein>
    <submittedName>
        <fullName evidence="9">Cytoplasmic polyadenylation element binding protein 3</fullName>
    </submittedName>
</protein>
<comment type="subcellular location">
    <subcellularLocation>
        <location evidence="1">Cytoplasm</location>
    </subcellularLocation>
</comment>
<keyword evidence="4" id="KW-0677">Repeat</keyword>
<name>A0A3Q2CHM1_CYPVA</name>
<feature type="compositionally biased region" description="Low complexity" evidence="7">
    <location>
        <begin position="76"/>
        <end position="93"/>
    </location>
</feature>
<dbReference type="FunFam" id="3.30.70.330:FF:000009">
    <property type="entry name" value="cytoplasmic polyadenylation element-binding protein 2 isoform X1"/>
    <property type="match status" value="1"/>
</dbReference>
<keyword evidence="5 6" id="KW-0694">RNA-binding</keyword>
<dbReference type="CDD" id="cd19757">
    <property type="entry name" value="Bbox1"/>
    <property type="match status" value="1"/>
</dbReference>
<evidence type="ECO:0000256" key="6">
    <source>
        <dbReference type="PROSITE-ProRule" id="PRU00176"/>
    </source>
</evidence>
<dbReference type="SMART" id="SM00360">
    <property type="entry name" value="RRM"/>
    <property type="match status" value="2"/>
</dbReference>
<dbReference type="InterPro" id="IPR012677">
    <property type="entry name" value="Nucleotide-bd_a/b_plait_sf"/>
</dbReference>
<evidence type="ECO:0000313" key="10">
    <source>
        <dbReference type="Proteomes" id="UP000265020"/>
    </source>
</evidence>
<dbReference type="PANTHER" id="PTHR12566">
    <property type="entry name" value="CYTOPLASMIC POLYADENYLATION ELEMENT BINDING PROTEIN CPEB"/>
    <property type="match status" value="1"/>
</dbReference>
<feature type="compositionally biased region" description="Polar residues" evidence="7">
    <location>
        <begin position="130"/>
        <end position="141"/>
    </location>
</feature>
<feature type="region of interest" description="Disordered" evidence="7">
    <location>
        <begin position="1"/>
        <end position="93"/>
    </location>
</feature>
<dbReference type="SUPFAM" id="SSF54928">
    <property type="entry name" value="RNA-binding domain, RBD"/>
    <property type="match status" value="1"/>
</dbReference>
<dbReference type="GO" id="GO:0008135">
    <property type="term" value="F:translation factor activity, RNA binding"/>
    <property type="evidence" value="ECO:0007669"/>
    <property type="project" value="TreeGrafter"/>
</dbReference>
<sequence>MQDDLLMDKNKAQPHQQQDPTQADPPPSTPSSDPASSSSESESPSTGSSQAASALRDSRAPMESPILPGLGFHQDTGGSLSSPPSSFGSTWSTGTTNTVEDSFFPGMPSVNGTMLFQNFPHVSPVFGGNFSPQVGLSPQQQQHRRSPVSPSQGPLPQRNAYQTIMNNSKGSSSSSPTSSSAWNNQQNAAWSSASSPWSALQPGRDPRRAVGVGVGVGVGVPSPLNPISPMKKSYTSNVIAPPKFPRPGVPLAPKPWMEDAAFRTDNSNNALPFQDRNRPFDPFNLNSFDLPITEMIKTDHEKGRIGLNFHHPGAEHILPLNSRSCLFPFEDGFLNDSHGDPTLTPGLNSPTRCQNGERMERYSRKVFVGGLPPDIDEDEITNSFRRYGHLVVDWPHKAESKSYFPPKGYAFLLFQEEASVQALIDACIEEDGKLYLCVSSPTIKDKPVQIRPWNLSDSDFVMDGSQPLDPRKTIFVGGVPRPLRAVELAMIMDRLYGGVCYAGIDTDPELKYPKGAGRVAFSNQQSYIAAISARFVQLQHNDIDKRVEVKPYVLDDQMCDECQGARCGGKFAPFFCANVTCLQYYCEYCWASIHSRAGREFHKPLVKEGGDRPRHVSFRWS</sequence>
<dbReference type="InterPro" id="IPR038446">
    <property type="entry name" value="CEBP_ZZ_sf"/>
</dbReference>
<feature type="region of interest" description="Disordered" evidence="7">
    <location>
        <begin position="130"/>
        <end position="188"/>
    </location>
</feature>
<dbReference type="InterPro" id="IPR000504">
    <property type="entry name" value="RRM_dom"/>
</dbReference>
<dbReference type="Pfam" id="PF16367">
    <property type="entry name" value="RRM_7"/>
    <property type="match status" value="1"/>
</dbReference>
<dbReference type="Ensembl" id="ENSCVAT00000007982.1">
    <property type="protein sequence ID" value="ENSCVAP00000004654.1"/>
    <property type="gene ID" value="ENSCVAG00000005998.1"/>
</dbReference>
<dbReference type="FunFam" id="3.30.70.330:FF:000008">
    <property type="entry name" value="Cytoplasmic polyadenylation element-binding 2 isoform X2"/>
    <property type="match status" value="1"/>
</dbReference>
<evidence type="ECO:0000259" key="8">
    <source>
        <dbReference type="PROSITE" id="PS50102"/>
    </source>
</evidence>
<evidence type="ECO:0000313" key="9">
    <source>
        <dbReference type="Ensembl" id="ENSCVAP00000004654.1"/>
    </source>
</evidence>
<dbReference type="OrthoDB" id="10033548at2759"/>
<dbReference type="FunFam" id="4.10.640.40:FF:000001">
    <property type="entry name" value="Cytoplasmic polyadenylation element-binding 2 isoform X2"/>
    <property type="match status" value="1"/>
</dbReference>
<evidence type="ECO:0000256" key="4">
    <source>
        <dbReference type="ARBA" id="ARBA00022737"/>
    </source>
</evidence>
<organism evidence="9 10">
    <name type="scientific">Cyprinodon variegatus</name>
    <name type="common">Sheepshead minnow</name>
    <dbReference type="NCBI Taxonomy" id="28743"/>
    <lineage>
        <taxon>Eukaryota</taxon>
        <taxon>Metazoa</taxon>
        <taxon>Chordata</taxon>
        <taxon>Craniata</taxon>
        <taxon>Vertebrata</taxon>
        <taxon>Euteleostomi</taxon>
        <taxon>Actinopterygii</taxon>
        <taxon>Neopterygii</taxon>
        <taxon>Teleostei</taxon>
        <taxon>Neoteleostei</taxon>
        <taxon>Acanthomorphata</taxon>
        <taxon>Ovalentaria</taxon>
        <taxon>Atherinomorphae</taxon>
        <taxon>Cyprinodontiformes</taxon>
        <taxon>Cyprinodontidae</taxon>
        <taxon>Cyprinodon</taxon>
    </lineage>
</organism>
<feature type="compositionally biased region" description="Polar residues" evidence="7">
    <location>
        <begin position="148"/>
        <end position="167"/>
    </location>
</feature>
<dbReference type="Gene3D" id="4.10.640.40">
    <property type="entry name" value="Cytoplasmic polyadenylation element-binding protein, ZZ domain"/>
    <property type="match status" value="1"/>
</dbReference>
<dbReference type="GO" id="GO:0043022">
    <property type="term" value="F:ribosome binding"/>
    <property type="evidence" value="ECO:0007669"/>
    <property type="project" value="TreeGrafter"/>
</dbReference>